<organism evidence="7 8">
    <name type="scientific">Tripterygium wilfordii</name>
    <name type="common">Thunder God vine</name>
    <dbReference type="NCBI Taxonomy" id="458696"/>
    <lineage>
        <taxon>Eukaryota</taxon>
        <taxon>Viridiplantae</taxon>
        <taxon>Streptophyta</taxon>
        <taxon>Embryophyta</taxon>
        <taxon>Tracheophyta</taxon>
        <taxon>Spermatophyta</taxon>
        <taxon>Magnoliopsida</taxon>
        <taxon>eudicotyledons</taxon>
        <taxon>Gunneridae</taxon>
        <taxon>Pentapetalae</taxon>
        <taxon>rosids</taxon>
        <taxon>fabids</taxon>
        <taxon>Celastrales</taxon>
        <taxon>Celastraceae</taxon>
        <taxon>Tripterygium</taxon>
    </lineage>
</organism>
<dbReference type="InterPro" id="IPR042099">
    <property type="entry name" value="ANL_N_sf"/>
</dbReference>
<name>A0A7J7CDF9_TRIWF</name>
<evidence type="ECO:0000256" key="2">
    <source>
        <dbReference type="ARBA" id="ARBA00022598"/>
    </source>
</evidence>
<protein>
    <submittedName>
        <fullName evidence="7">Putative AMP dependent CoA ligase</fullName>
    </submittedName>
</protein>
<accession>A0A7J7CDF9</accession>
<evidence type="ECO:0000313" key="8">
    <source>
        <dbReference type="Proteomes" id="UP000593562"/>
    </source>
</evidence>
<dbReference type="PANTHER" id="PTHR24096:SF251">
    <property type="entry name" value="4-COUMARATE--COA LIGASE-LIKE 9"/>
    <property type="match status" value="1"/>
</dbReference>
<dbReference type="PANTHER" id="PTHR24096">
    <property type="entry name" value="LONG-CHAIN-FATTY-ACID--COA LIGASE"/>
    <property type="match status" value="1"/>
</dbReference>
<dbReference type="Gene3D" id="3.40.50.12780">
    <property type="entry name" value="N-terminal domain of ligase-like"/>
    <property type="match status" value="1"/>
</dbReference>
<evidence type="ECO:0000259" key="6">
    <source>
        <dbReference type="Pfam" id="PF13193"/>
    </source>
</evidence>
<keyword evidence="8" id="KW-1185">Reference proteome</keyword>
<dbReference type="AlphaFoldDB" id="A0A7J7CDF9"/>
<keyword evidence="3" id="KW-0547">Nucleotide-binding</keyword>
<dbReference type="InParanoid" id="A0A7J7CDF9"/>
<sequence length="552" mass="59914">MAKTESTNPIDPDSGYCSKTKTYYSLRTSAPLPPLDRPLSIADYAFSLLRDSAVDVETRSSLVNAATGQSLTFSRFIRQTRSLAQSLGRLYSLSRNDVAFILAPPSIHVPVLYLALFSLGVIISPANPVSSKSELTHQLQLSKPVIAFATSQTAQKLPSLPRGTVLLDSPEFLSLLTRSSGNDFQPIDVNQSDTAAILFSSGTTGRVKAVELTHRNLIASARGDQSVADSDQAEPDPDHVSLFTLPLFHVFGLAMMLKSVATGTTLVLMERFDFETMLRAIERYRVTFIPVSPPLIVAMVKSELTKKYDLSSLQLLGSGGAPLGKDVIEKFKEKFPHVEIVQGYGLTESTAGASRMLGPDEAARHGSVGRLSENIEAKIVDPATGEALPPGHRGELWIRGPTIMKGYIGDDKATAGTLDSEGWLKTGDLCYFDSEGFLYIVDRLKELIKYKAYQVPPAELEHVLQSHPEITDVAVVPFPDEDAGEIPMAFVVRKPGSNLTEAQVIDFVAKLVAPYKKVRRVAFVNSIPKSAAGKILRRELVNLALSAGSAKL</sequence>
<reference evidence="7 8" key="1">
    <citation type="journal article" date="2020" name="Nat. Commun.">
        <title>Genome of Tripterygium wilfordii and identification of cytochrome P450 involved in triptolide biosynthesis.</title>
        <authorList>
            <person name="Tu L."/>
            <person name="Su P."/>
            <person name="Zhang Z."/>
            <person name="Gao L."/>
            <person name="Wang J."/>
            <person name="Hu T."/>
            <person name="Zhou J."/>
            <person name="Zhang Y."/>
            <person name="Zhao Y."/>
            <person name="Liu Y."/>
            <person name="Song Y."/>
            <person name="Tong Y."/>
            <person name="Lu Y."/>
            <person name="Yang J."/>
            <person name="Xu C."/>
            <person name="Jia M."/>
            <person name="Peters R.J."/>
            <person name="Huang L."/>
            <person name="Gao W."/>
        </authorList>
    </citation>
    <scope>NUCLEOTIDE SEQUENCE [LARGE SCALE GENOMIC DNA]</scope>
    <source>
        <strain evidence="8">cv. XIE 37</strain>
        <tissue evidence="7">Leaf</tissue>
    </source>
</reference>
<dbReference type="InterPro" id="IPR000873">
    <property type="entry name" value="AMP-dep_synth/lig_dom"/>
</dbReference>
<evidence type="ECO:0000256" key="1">
    <source>
        <dbReference type="ARBA" id="ARBA00006432"/>
    </source>
</evidence>
<dbReference type="OrthoDB" id="10253869at2759"/>
<dbReference type="InterPro" id="IPR045851">
    <property type="entry name" value="AMP-bd_C_sf"/>
</dbReference>
<proteinExistence type="inferred from homology"/>
<comment type="similarity">
    <text evidence="1">Belongs to the ATP-dependent AMP-binding enzyme family.</text>
</comment>
<feature type="domain" description="AMP-dependent synthetase/ligase" evidence="5">
    <location>
        <begin position="60"/>
        <end position="407"/>
    </location>
</feature>
<dbReference type="FunFam" id="3.30.300.30:FF:000007">
    <property type="entry name" value="4-coumarate--CoA ligase 2"/>
    <property type="match status" value="1"/>
</dbReference>
<keyword evidence="4" id="KW-0067">ATP-binding</keyword>
<dbReference type="SUPFAM" id="SSF56801">
    <property type="entry name" value="Acetyl-CoA synthetase-like"/>
    <property type="match status" value="1"/>
</dbReference>
<dbReference type="CDD" id="cd05904">
    <property type="entry name" value="4CL"/>
    <property type="match status" value="1"/>
</dbReference>
<dbReference type="Pfam" id="PF13193">
    <property type="entry name" value="AMP-binding_C"/>
    <property type="match status" value="1"/>
</dbReference>
<dbReference type="Gene3D" id="3.30.300.30">
    <property type="match status" value="1"/>
</dbReference>
<dbReference type="FunCoup" id="A0A7J7CDF9">
    <property type="interactions" value="1041"/>
</dbReference>
<feature type="domain" description="AMP-binding enzyme C-terminal" evidence="6">
    <location>
        <begin position="459"/>
        <end position="534"/>
    </location>
</feature>
<dbReference type="Proteomes" id="UP000593562">
    <property type="component" value="Unassembled WGS sequence"/>
</dbReference>
<dbReference type="FunFam" id="3.40.50.12780:FF:000003">
    <property type="entry name" value="Long-chain-fatty-acid--CoA ligase FadD"/>
    <property type="match status" value="1"/>
</dbReference>
<dbReference type="InterPro" id="IPR020845">
    <property type="entry name" value="AMP-binding_CS"/>
</dbReference>
<dbReference type="InterPro" id="IPR025110">
    <property type="entry name" value="AMP-bd_C"/>
</dbReference>
<evidence type="ECO:0000313" key="7">
    <source>
        <dbReference type="EMBL" id="KAF5732201.1"/>
    </source>
</evidence>
<comment type="caution">
    <text evidence="7">The sequence shown here is derived from an EMBL/GenBank/DDBJ whole genome shotgun (WGS) entry which is preliminary data.</text>
</comment>
<dbReference type="Pfam" id="PF00501">
    <property type="entry name" value="AMP-binding"/>
    <property type="match status" value="1"/>
</dbReference>
<dbReference type="GO" id="GO:0016405">
    <property type="term" value="F:CoA-ligase activity"/>
    <property type="evidence" value="ECO:0007669"/>
    <property type="project" value="TreeGrafter"/>
</dbReference>
<evidence type="ECO:0000256" key="3">
    <source>
        <dbReference type="ARBA" id="ARBA00022741"/>
    </source>
</evidence>
<evidence type="ECO:0000256" key="4">
    <source>
        <dbReference type="ARBA" id="ARBA00022840"/>
    </source>
</evidence>
<gene>
    <name evidence="7" type="ORF">HS088_TW18G00892</name>
</gene>
<dbReference type="GO" id="GO:0005524">
    <property type="term" value="F:ATP binding"/>
    <property type="evidence" value="ECO:0007669"/>
    <property type="project" value="UniProtKB-KW"/>
</dbReference>
<dbReference type="EMBL" id="JAAARO010000018">
    <property type="protein sequence ID" value="KAF5732201.1"/>
    <property type="molecule type" value="Genomic_DNA"/>
</dbReference>
<keyword evidence="2 7" id="KW-0436">Ligase</keyword>
<dbReference type="PROSITE" id="PS00455">
    <property type="entry name" value="AMP_BINDING"/>
    <property type="match status" value="1"/>
</dbReference>
<evidence type="ECO:0000259" key="5">
    <source>
        <dbReference type="Pfam" id="PF00501"/>
    </source>
</evidence>